<reference evidence="3" key="1">
    <citation type="journal article" date="2016" name="Genome Announc.">
        <title>Draft genome sequences of fungus Aspergillus calidoustus.</title>
        <authorList>
            <person name="Horn F."/>
            <person name="Linde J."/>
            <person name="Mattern D.J."/>
            <person name="Walther G."/>
            <person name="Guthke R."/>
            <person name="Scherlach K."/>
            <person name="Martin K."/>
            <person name="Brakhage A.A."/>
            <person name="Petzke L."/>
            <person name="Valiante V."/>
        </authorList>
    </citation>
    <scope>NUCLEOTIDE SEQUENCE [LARGE SCALE GENOMIC DNA]</scope>
    <source>
        <strain evidence="3">SF006504</strain>
    </source>
</reference>
<evidence type="ECO:0000313" key="2">
    <source>
        <dbReference type="EMBL" id="CEL08751.1"/>
    </source>
</evidence>
<accession>A0A0U5GFW7</accession>
<dbReference type="OrthoDB" id="10407192at2759"/>
<evidence type="ECO:0000256" key="1">
    <source>
        <dbReference type="SAM" id="MobiDB-lite"/>
    </source>
</evidence>
<dbReference type="EMBL" id="CDMC01000012">
    <property type="protein sequence ID" value="CEL08751.1"/>
    <property type="molecule type" value="Genomic_DNA"/>
</dbReference>
<dbReference type="AlphaFoldDB" id="A0A0U5GFW7"/>
<organism evidence="2 3">
    <name type="scientific">Aspergillus calidoustus</name>
    <dbReference type="NCBI Taxonomy" id="454130"/>
    <lineage>
        <taxon>Eukaryota</taxon>
        <taxon>Fungi</taxon>
        <taxon>Dikarya</taxon>
        <taxon>Ascomycota</taxon>
        <taxon>Pezizomycotina</taxon>
        <taxon>Eurotiomycetes</taxon>
        <taxon>Eurotiomycetidae</taxon>
        <taxon>Eurotiales</taxon>
        <taxon>Aspergillaceae</taxon>
        <taxon>Aspergillus</taxon>
        <taxon>Aspergillus subgen. Nidulantes</taxon>
    </lineage>
</organism>
<proteinExistence type="predicted"/>
<protein>
    <submittedName>
        <fullName evidence="2">Uncharacterized protein</fullName>
    </submittedName>
</protein>
<feature type="region of interest" description="Disordered" evidence="1">
    <location>
        <begin position="35"/>
        <end position="86"/>
    </location>
</feature>
<gene>
    <name evidence="2" type="ORF">ASPCAL11896</name>
</gene>
<dbReference type="Proteomes" id="UP000054771">
    <property type="component" value="Unassembled WGS sequence"/>
</dbReference>
<sequence length="195" mass="22255">MSFTQDSYDDCGQGAEARFRWEQHLLGLDDSFEDLDLHSDHDAHDDTAASENEDGEKDHHDDSQEPEEYPYEDTTPPDNSEPSEMNDDTHIEIQRTHEPVLAFALMPNHHGELYRTYRWTSTFITVDVCIWVEPFSDIYPFRGATIDDLTAQVPVPLVGDIVRGFNLRHPDGLLMVGWGRVVAVVYDQEICLAGF</sequence>
<keyword evidence="3" id="KW-1185">Reference proteome</keyword>
<name>A0A0U5GFW7_ASPCI</name>
<feature type="compositionally biased region" description="Basic and acidic residues" evidence="1">
    <location>
        <begin position="35"/>
        <end position="47"/>
    </location>
</feature>
<evidence type="ECO:0000313" key="3">
    <source>
        <dbReference type="Proteomes" id="UP000054771"/>
    </source>
</evidence>